<sequence>MLSVKRIKAVEEALKLWTRSALDDVMPGDLFLAALAKVFKHCA</sequence>
<dbReference type="EMBL" id="ACEA01000051">
    <property type="protein sequence ID" value="EEG23039.1"/>
    <property type="molecule type" value="Genomic_DNA"/>
</dbReference>
<dbReference type="Proteomes" id="UP000005837">
    <property type="component" value="Unassembled WGS sequence"/>
</dbReference>
<dbReference type="AlphaFoldDB" id="C0DY22"/>
<evidence type="ECO:0000313" key="2">
    <source>
        <dbReference type="Proteomes" id="UP000005837"/>
    </source>
</evidence>
<protein>
    <submittedName>
        <fullName evidence="1">Uncharacterized protein</fullName>
    </submittedName>
</protein>
<name>C0DY22_EIKCO</name>
<evidence type="ECO:0000313" key="1">
    <source>
        <dbReference type="EMBL" id="EEG23039.1"/>
    </source>
</evidence>
<reference evidence="1 2" key="1">
    <citation type="submission" date="2009-01" db="EMBL/GenBank/DDBJ databases">
        <authorList>
            <person name="Fulton L."/>
            <person name="Clifton S."/>
            <person name="Chinwalla A.T."/>
            <person name="Mitreva M."/>
            <person name="Sodergren E."/>
            <person name="Weinstock G."/>
            <person name="Clifton S."/>
            <person name="Dooling D.J."/>
            <person name="Fulton B."/>
            <person name="Minx P."/>
            <person name="Pepin K.H."/>
            <person name="Johnson M."/>
            <person name="Bhonagiri V."/>
            <person name="Nash W.E."/>
            <person name="Mardis E.R."/>
            <person name="Wilson R.K."/>
        </authorList>
    </citation>
    <scope>NUCLEOTIDE SEQUENCE [LARGE SCALE GENOMIC DNA]</scope>
    <source>
        <strain evidence="1 2">ATCC 23834</strain>
    </source>
</reference>
<comment type="caution">
    <text evidence="1">The sequence shown here is derived from an EMBL/GenBank/DDBJ whole genome shotgun (WGS) entry which is preliminary data.</text>
</comment>
<organism evidence="1 2">
    <name type="scientific">Eikenella corrodens ATCC 23834</name>
    <dbReference type="NCBI Taxonomy" id="546274"/>
    <lineage>
        <taxon>Bacteria</taxon>
        <taxon>Pseudomonadati</taxon>
        <taxon>Pseudomonadota</taxon>
        <taxon>Betaproteobacteria</taxon>
        <taxon>Neisseriales</taxon>
        <taxon>Neisseriaceae</taxon>
        <taxon>Eikenella</taxon>
    </lineage>
</organism>
<gene>
    <name evidence="1" type="ORF">EIKCOROL_02284</name>
</gene>
<proteinExistence type="predicted"/>
<dbReference type="HOGENOM" id="CLU_3232956_0_0_4"/>
<accession>C0DY22</accession>